<dbReference type="Gene3D" id="3.40.50.1000">
    <property type="entry name" value="HAD superfamily/HAD-like"/>
    <property type="match status" value="1"/>
</dbReference>
<dbReference type="GO" id="GO:0005975">
    <property type="term" value="P:carbohydrate metabolic process"/>
    <property type="evidence" value="ECO:0007669"/>
    <property type="project" value="InterPro"/>
</dbReference>
<reference evidence="11 12" key="1">
    <citation type="submission" date="2023-10" db="EMBL/GenBank/DDBJ databases">
        <title>Rubellicoccus peritrichatus gen. nov., sp. nov., isolated from an algae of coral reef tank.</title>
        <authorList>
            <person name="Luo J."/>
        </authorList>
    </citation>
    <scope>NUCLEOTIDE SEQUENCE [LARGE SCALE GENOMIC DNA]</scope>
    <source>
        <strain evidence="11 12">CR14</strain>
    </source>
</reference>
<dbReference type="InterPro" id="IPR004446">
    <property type="entry name" value="Heptose_bisP_phosphatase"/>
</dbReference>
<feature type="site" description="Stabilizes the phosphoryl group" evidence="9">
    <location>
        <position position="102"/>
    </location>
</feature>
<dbReference type="EC" id="3.1.3.-" evidence="7"/>
<feature type="active site" description="Nucleophile" evidence="8">
    <location>
        <position position="11"/>
    </location>
</feature>
<dbReference type="Proteomes" id="UP001304300">
    <property type="component" value="Chromosome"/>
</dbReference>
<dbReference type="SUPFAM" id="SSF56784">
    <property type="entry name" value="HAD-like"/>
    <property type="match status" value="1"/>
</dbReference>
<dbReference type="NCBIfam" id="TIGR01656">
    <property type="entry name" value="Histidinol-ppas"/>
    <property type="match status" value="1"/>
</dbReference>
<feature type="binding site" evidence="10">
    <location>
        <position position="11"/>
    </location>
    <ligand>
        <name>Mg(2+)</name>
        <dbReference type="ChEBI" id="CHEBI:18420"/>
    </ligand>
</feature>
<dbReference type="InterPro" id="IPR006549">
    <property type="entry name" value="HAD-SF_hydro_IIIA"/>
</dbReference>
<dbReference type="PANTHER" id="PTHR42891:SF1">
    <property type="entry name" value="D-GLYCERO-BETA-D-MANNO-HEPTOSE-1,7-BISPHOSPHATE 7-PHOSPHATASE"/>
    <property type="match status" value="1"/>
</dbReference>
<gene>
    <name evidence="11" type="ORF">RZN69_05905</name>
</gene>
<evidence type="ECO:0000256" key="4">
    <source>
        <dbReference type="ARBA" id="ARBA00022801"/>
    </source>
</evidence>
<evidence type="ECO:0000256" key="2">
    <source>
        <dbReference type="ARBA" id="ARBA00022490"/>
    </source>
</evidence>
<proteinExistence type="inferred from homology"/>
<dbReference type="PIRSF" id="PIRSF004682">
    <property type="entry name" value="GmhB"/>
    <property type="match status" value="1"/>
</dbReference>
<dbReference type="InterPro" id="IPR023214">
    <property type="entry name" value="HAD_sf"/>
</dbReference>
<evidence type="ECO:0000256" key="10">
    <source>
        <dbReference type="PIRSR" id="PIRSR004682-4"/>
    </source>
</evidence>
<evidence type="ECO:0000256" key="6">
    <source>
        <dbReference type="ARBA" id="ARBA00031828"/>
    </source>
</evidence>
<evidence type="ECO:0000313" key="11">
    <source>
        <dbReference type="EMBL" id="WOO42618.1"/>
    </source>
</evidence>
<evidence type="ECO:0000256" key="7">
    <source>
        <dbReference type="PIRNR" id="PIRNR004682"/>
    </source>
</evidence>
<feature type="active site" description="Nucleophile" evidence="8">
    <location>
        <position position="9"/>
    </location>
</feature>
<evidence type="ECO:0000256" key="3">
    <source>
        <dbReference type="ARBA" id="ARBA00022723"/>
    </source>
</evidence>
<dbReference type="EMBL" id="CP136920">
    <property type="protein sequence ID" value="WOO42618.1"/>
    <property type="molecule type" value="Genomic_DNA"/>
</dbReference>
<name>A0AAQ3QWE5_9BACT</name>
<dbReference type="Pfam" id="PF13242">
    <property type="entry name" value="Hydrolase_like"/>
    <property type="match status" value="1"/>
</dbReference>
<dbReference type="KEGG" id="puo:RZN69_05905"/>
<keyword evidence="4 7" id="KW-0378">Hydrolase</keyword>
<evidence type="ECO:0000256" key="9">
    <source>
        <dbReference type="PIRSR" id="PIRSR004682-3"/>
    </source>
</evidence>
<evidence type="ECO:0000256" key="5">
    <source>
        <dbReference type="ARBA" id="ARBA00023277"/>
    </source>
</evidence>
<accession>A0AAQ3QWE5</accession>
<feature type="site" description="Contributes to substrate recognition" evidence="9">
    <location>
        <position position="101"/>
    </location>
</feature>
<protein>
    <recommendedName>
        <fullName evidence="6 7">D,D-heptose 1,7-bisphosphate phosphatase</fullName>
        <ecNumber evidence="7">3.1.3.-</ecNumber>
    </recommendedName>
</protein>
<feature type="binding site" evidence="10">
    <location>
        <position position="9"/>
    </location>
    <ligand>
        <name>Mg(2+)</name>
        <dbReference type="ChEBI" id="CHEBI:18420"/>
    </ligand>
</feature>
<comment type="similarity">
    <text evidence="7">Belongs to the gmhB family.</text>
</comment>
<dbReference type="NCBIfam" id="TIGR01662">
    <property type="entry name" value="HAD-SF-IIIA"/>
    <property type="match status" value="1"/>
</dbReference>
<keyword evidence="2 7" id="KW-0963">Cytoplasm</keyword>
<evidence type="ECO:0000313" key="12">
    <source>
        <dbReference type="Proteomes" id="UP001304300"/>
    </source>
</evidence>
<keyword evidence="12" id="KW-1185">Reference proteome</keyword>
<dbReference type="RefSeq" id="WP_317835143.1">
    <property type="nucleotide sequence ID" value="NZ_CP136920.1"/>
</dbReference>
<comment type="cofactor">
    <cofactor evidence="10">
        <name>Mg(2+)</name>
        <dbReference type="ChEBI" id="CHEBI:18420"/>
    </cofactor>
</comment>
<keyword evidence="5 7" id="KW-0119">Carbohydrate metabolism</keyword>
<dbReference type="InterPro" id="IPR036412">
    <property type="entry name" value="HAD-like_sf"/>
</dbReference>
<comment type="subcellular location">
    <subcellularLocation>
        <location evidence="1 7">Cytoplasm</location>
    </subcellularLocation>
</comment>
<dbReference type="GO" id="GO:0005737">
    <property type="term" value="C:cytoplasm"/>
    <property type="evidence" value="ECO:0007669"/>
    <property type="project" value="UniProtKB-SubCell"/>
</dbReference>
<dbReference type="AlphaFoldDB" id="A0AAQ3QWE5"/>
<organism evidence="11 12">
    <name type="scientific">Rubellicoccus peritrichatus</name>
    <dbReference type="NCBI Taxonomy" id="3080537"/>
    <lineage>
        <taxon>Bacteria</taxon>
        <taxon>Pseudomonadati</taxon>
        <taxon>Verrucomicrobiota</taxon>
        <taxon>Opitutia</taxon>
        <taxon>Puniceicoccales</taxon>
        <taxon>Cerasicoccaceae</taxon>
        <taxon>Rubellicoccus</taxon>
    </lineage>
</organism>
<sequence length="178" mass="19437">MSNKALFLDRDGTIIVDVHHGHDPDGVVLIPGAKDALGRAIELGYKLFLFTNQSGIGRGFFKMEDAIACNEKTIELLGFGPDVFSAICIAPEHPDDTPVYRKPEPRFILESIEQFSLEPTQCFMIGDRISDWKAGLNAGIGAVALESGKDIPDEASQFIKENKVGRFPDLTAFVATLV</sequence>
<dbReference type="GO" id="GO:0046872">
    <property type="term" value="F:metal ion binding"/>
    <property type="evidence" value="ECO:0007669"/>
    <property type="project" value="UniProtKB-KW"/>
</dbReference>
<feature type="site" description="Stabilizes the phosphoryl group" evidence="9">
    <location>
        <position position="51"/>
    </location>
</feature>
<dbReference type="InterPro" id="IPR006543">
    <property type="entry name" value="Histidinol-phos"/>
</dbReference>
<keyword evidence="10" id="KW-0460">Magnesium</keyword>
<evidence type="ECO:0000256" key="1">
    <source>
        <dbReference type="ARBA" id="ARBA00004496"/>
    </source>
</evidence>
<feature type="binding site" evidence="10">
    <location>
        <position position="127"/>
    </location>
    <ligand>
        <name>Mg(2+)</name>
        <dbReference type="ChEBI" id="CHEBI:18420"/>
    </ligand>
</feature>
<dbReference type="PANTHER" id="PTHR42891">
    <property type="entry name" value="D-GLYCERO-BETA-D-MANNO-HEPTOSE-1,7-BISPHOSPHATE 7-PHOSPHATASE"/>
    <property type="match status" value="1"/>
</dbReference>
<dbReference type="GO" id="GO:0016791">
    <property type="term" value="F:phosphatase activity"/>
    <property type="evidence" value="ECO:0007669"/>
    <property type="project" value="InterPro"/>
</dbReference>
<keyword evidence="3 10" id="KW-0479">Metal-binding</keyword>
<evidence type="ECO:0000256" key="8">
    <source>
        <dbReference type="PIRSR" id="PIRSR004682-1"/>
    </source>
</evidence>